<accession>A0A9Y2L0N1</accession>
<keyword evidence="2" id="KW-0805">Transcription regulation</keyword>
<dbReference type="PANTHER" id="PTHR30118">
    <property type="entry name" value="HTH-TYPE TRANSCRIPTIONAL REGULATOR LEUO-RELATED"/>
    <property type="match status" value="1"/>
</dbReference>
<keyword evidence="7" id="KW-1185">Reference proteome</keyword>
<dbReference type="Gene3D" id="1.10.10.10">
    <property type="entry name" value="Winged helix-like DNA-binding domain superfamily/Winged helix DNA-binding domain"/>
    <property type="match status" value="1"/>
</dbReference>
<sequence>MRNVDISQVNGRILRIFLAVFDLQSVSKAAHQLDINQSTVSHSIEKLRSILGDGLFVQAGRGIIPSAHAEMMAPKIRQLLADMEALVDLGDYDPLEDDEPFTIAANGSTLACGVTRLRDSIWSHVPGKTVIFRELGSRANAEMLLDNASANIAITVRPSSYPQALKHQLLFTDRMVVYYDASILGPIRTVSDFSSARHATLDFGGRANSELAQTLEKQGLSRKISCMAPNVWLLAEMIRGTDLIATLPSQLAPTVFYGLQSCALPLVQSELNFDLVWHRRYDNSARLKWLRDVIQKSMAAETRSPAAPDRA</sequence>
<dbReference type="GO" id="GO:0003677">
    <property type="term" value="F:DNA binding"/>
    <property type="evidence" value="ECO:0007669"/>
    <property type="project" value="UniProtKB-KW"/>
</dbReference>
<dbReference type="PROSITE" id="PS50931">
    <property type="entry name" value="HTH_LYSR"/>
    <property type="match status" value="1"/>
</dbReference>
<dbReference type="Pfam" id="PF00126">
    <property type="entry name" value="HTH_1"/>
    <property type="match status" value="1"/>
</dbReference>
<dbReference type="PANTHER" id="PTHR30118:SF6">
    <property type="entry name" value="HTH-TYPE TRANSCRIPTIONAL REGULATOR LEUO"/>
    <property type="match status" value="1"/>
</dbReference>
<dbReference type="InterPro" id="IPR000847">
    <property type="entry name" value="LysR_HTH_N"/>
</dbReference>
<dbReference type="CDD" id="cd08417">
    <property type="entry name" value="PBP2_Nitroaromatics_like"/>
    <property type="match status" value="1"/>
</dbReference>
<dbReference type="KEGG" id="ppso:QPJ95_00680"/>
<evidence type="ECO:0000259" key="5">
    <source>
        <dbReference type="PROSITE" id="PS50931"/>
    </source>
</evidence>
<comment type="similarity">
    <text evidence="1">Belongs to the LysR transcriptional regulatory family.</text>
</comment>
<keyword evidence="4" id="KW-0804">Transcription</keyword>
<dbReference type="InterPro" id="IPR036388">
    <property type="entry name" value="WH-like_DNA-bd_sf"/>
</dbReference>
<dbReference type="SUPFAM" id="SSF46785">
    <property type="entry name" value="Winged helix' DNA-binding domain"/>
    <property type="match status" value="1"/>
</dbReference>
<dbReference type="InterPro" id="IPR036390">
    <property type="entry name" value="WH_DNA-bd_sf"/>
</dbReference>
<keyword evidence="3" id="KW-0238">DNA-binding</keyword>
<dbReference type="InterPro" id="IPR005119">
    <property type="entry name" value="LysR_subst-bd"/>
</dbReference>
<evidence type="ECO:0000256" key="3">
    <source>
        <dbReference type="ARBA" id="ARBA00023125"/>
    </source>
</evidence>
<dbReference type="Pfam" id="PF03466">
    <property type="entry name" value="LysR_substrate"/>
    <property type="match status" value="1"/>
</dbReference>
<proteinExistence type="inferred from homology"/>
<reference evidence="6 7" key="1">
    <citation type="submission" date="2023-06" db="EMBL/GenBank/DDBJ databases">
        <title>Parasedimentitalea psychrophila sp. nov., a psychrophilic bacterium isolated from deep-sea sediment.</title>
        <authorList>
            <person name="Li A."/>
        </authorList>
    </citation>
    <scope>NUCLEOTIDE SEQUENCE [LARGE SCALE GENOMIC DNA]</scope>
    <source>
        <strain evidence="6 7">QS115</strain>
    </source>
</reference>
<dbReference type="EMBL" id="CP127247">
    <property type="protein sequence ID" value="WIY25506.1"/>
    <property type="molecule type" value="Genomic_DNA"/>
</dbReference>
<dbReference type="GO" id="GO:0003700">
    <property type="term" value="F:DNA-binding transcription factor activity"/>
    <property type="evidence" value="ECO:0007669"/>
    <property type="project" value="InterPro"/>
</dbReference>
<organism evidence="6 7">
    <name type="scientific">Parasedimentitalea psychrophila</name>
    <dbReference type="NCBI Taxonomy" id="2997337"/>
    <lineage>
        <taxon>Bacteria</taxon>
        <taxon>Pseudomonadati</taxon>
        <taxon>Pseudomonadota</taxon>
        <taxon>Alphaproteobacteria</taxon>
        <taxon>Rhodobacterales</taxon>
        <taxon>Paracoccaceae</taxon>
        <taxon>Parasedimentitalea</taxon>
    </lineage>
</organism>
<gene>
    <name evidence="6" type="ORF">QPJ95_00680</name>
</gene>
<dbReference type="Proteomes" id="UP001238334">
    <property type="component" value="Chromosome"/>
</dbReference>
<dbReference type="RefSeq" id="WP_270918688.1">
    <property type="nucleotide sequence ID" value="NZ_CP127247.1"/>
</dbReference>
<evidence type="ECO:0000256" key="1">
    <source>
        <dbReference type="ARBA" id="ARBA00009437"/>
    </source>
</evidence>
<dbReference type="InterPro" id="IPR037402">
    <property type="entry name" value="YidZ_PBP2"/>
</dbReference>
<dbReference type="SUPFAM" id="SSF53850">
    <property type="entry name" value="Periplasmic binding protein-like II"/>
    <property type="match status" value="1"/>
</dbReference>
<name>A0A9Y2L0N1_9RHOB</name>
<dbReference type="Gene3D" id="3.40.190.10">
    <property type="entry name" value="Periplasmic binding protein-like II"/>
    <property type="match status" value="2"/>
</dbReference>
<evidence type="ECO:0000313" key="7">
    <source>
        <dbReference type="Proteomes" id="UP001238334"/>
    </source>
</evidence>
<dbReference type="AlphaFoldDB" id="A0A9Y2L0N1"/>
<evidence type="ECO:0000313" key="6">
    <source>
        <dbReference type="EMBL" id="WIY25506.1"/>
    </source>
</evidence>
<evidence type="ECO:0000256" key="2">
    <source>
        <dbReference type="ARBA" id="ARBA00023015"/>
    </source>
</evidence>
<dbReference type="InterPro" id="IPR050389">
    <property type="entry name" value="LysR-type_TF"/>
</dbReference>
<evidence type="ECO:0000256" key="4">
    <source>
        <dbReference type="ARBA" id="ARBA00023163"/>
    </source>
</evidence>
<protein>
    <submittedName>
        <fullName evidence="6">LysR family transcriptional regulator</fullName>
    </submittedName>
</protein>
<feature type="domain" description="HTH lysR-type" evidence="5">
    <location>
        <begin position="12"/>
        <end position="66"/>
    </location>
</feature>